<keyword evidence="2" id="KW-0732">Signal</keyword>
<dbReference type="GO" id="GO:0004348">
    <property type="term" value="F:glucosylceramidase activity"/>
    <property type="evidence" value="ECO:0007669"/>
    <property type="project" value="InterPro"/>
</dbReference>
<comment type="caution">
    <text evidence="7">The sequence shown here is derived from an EMBL/GenBank/DDBJ whole genome shotgun (WGS) entry which is preliminary data.</text>
</comment>
<dbReference type="InterPro" id="IPR017853">
    <property type="entry name" value="GH"/>
</dbReference>
<keyword evidence="4" id="KW-0326">Glycosidase</keyword>
<organism evidence="7 8">
    <name type="scientific">Dysgonomonas capnocytophagoides</name>
    <dbReference type="NCBI Taxonomy" id="45254"/>
    <lineage>
        <taxon>Bacteria</taxon>
        <taxon>Pseudomonadati</taxon>
        <taxon>Bacteroidota</taxon>
        <taxon>Bacteroidia</taxon>
        <taxon>Bacteroidales</taxon>
        <taxon>Dysgonomonadaceae</taxon>
        <taxon>Dysgonomonas</taxon>
    </lineage>
</organism>
<dbReference type="InterPro" id="IPR001139">
    <property type="entry name" value="Glyco_hydro_30"/>
</dbReference>
<evidence type="ECO:0000259" key="6">
    <source>
        <dbReference type="Pfam" id="PF17189"/>
    </source>
</evidence>
<evidence type="ECO:0000313" key="8">
    <source>
        <dbReference type="Proteomes" id="UP000297861"/>
    </source>
</evidence>
<dbReference type="InterPro" id="IPR033453">
    <property type="entry name" value="Glyco_hydro_30_TIM-barrel"/>
</dbReference>
<evidence type="ECO:0000256" key="2">
    <source>
        <dbReference type="ARBA" id="ARBA00022729"/>
    </source>
</evidence>
<feature type="domain" description="Glycosyl hydrolase family 30 TIM-barrel" evidence="5">
    <location>
        <begin position="68"/>
        <end position="416"/>
    </location>
</feature>
<dbReference type="PRINTS" id="PR00843">
    <property type="entry name" value="GLHYDRLASE30"/>
</dbReference>
<dbReference type="AlphaFoldDB" id="A0A4Y8L161"/>
<dbReference type="RefSeq" id="WP_026627698.1">
    <property type="nucleotide sequence ID" value="NZ_JAWZLG010000017.1"/>
</dbReference>
<evidence type="ECO:0000256" key="4">
    <source>
        <dbReference type="RuleBase" id="RU361188"/>
    </source>
</evidence>
<dbReference type="PANTHER" id="PTHR11069:SF23">
    <property type="entry name" value="LYSOSOMAL ACID GLUCOSYLCERAMIDASE"/>
    <property type="match status" value="1"/>
</dbReference>
<dbReference type="EMBL" id="SOML01000006">
    <property type="protein sequence ID" value="TFD96001.1"/>
    <property type="molecule type" value="Genomic_DNA"/>
</dbReference>
<dbReference type="InterPro" id="IPR013780">
    <property type="entry name" value="Glyco_hydro_b"/>
</dbReference>
<dbReference type="Gene3D" id="3.20.20.80">
    <property type="entry name" value="Glycosidases"/>
    <property type="match status" value="1"/>
</dbReference>
<sequence>MKKIFYLAISCSLLFACTEKSVVDIYTTTADKTKTMQKDSVMLMAKSDVESTDNIITLHPEEKYQEMDGFGAAITGSSCYNLLKMAPADRTAILKETFDQKDGYGYSYIRISLGASDFSLDEYTYCDKPGLENFAINEYDKRDLFPILKEIKAINPEVKIMASPWSCPKWMKVNNLKELKPFDSWTSGQLNPKYYQDYAAYFVKYIQAMEKEGFKIDATTIQNEPLNRGNSMSLYMTWQEQRDFVRDALGPAFEKAGIKTKIVVYDHNYNYDNDKSENYDQGQYPVKIYEDANAAKYIDGAAYHAYGGEKEELLTVHNAYPDKNLYFTEMSIGLWGEGYSFAKDLMWNMREVCIGSINNFNKAVIMWNYMLDDNHGPDRPGGCDICLGCITIDSNDYKTMDKNSHYYTMAHLSKVIKPGSFRIKSEGKTDEKIYYSAFENPDKSYSVVLLNENQEQKTVTVALGDKAFSYIVPAQSVISCIWK</sequence>
<name>A0A4Y8L161_9BACT</name>
<dbReference type="PROSITE" id="PS51257">
    <property type="entry name" value="PROKAR_LIPOPROTEIN"/>
    <property type="match status" value="1"/>
</dbReference>
<feature type="domain" description="Glycosyl hydrolase family 30 beta sandwich" evidence="6">
    <location>
        <begin position="419"/>
        <end position="479"/>
    </location>
</feature>
<evidence type="ECO:0000313" key="7">
    <source>
        <dbReference type="EMBL" id="TFD96001.1"/>
    </source>
</evidence>
<dbReference type="STRING" id="1121485.GCA_000426485_00411"/>
<dbReference type="GO" id="GO:0016020">
    <property type="term" value="C:membrane"/>
    <property type="evidence" value="ECO:0007669"/>
    <property type="project" value="GOC"/>
</dbReference>
<dbReference type="InterPro" id="IPR033452">
    <property type="entry name" value="GH30_C"/>
</dbReference>
<dbReference type="PANTHER" id="PTHR11069">
    <property type="entry name" value="GLUCOSYLCERAMIDASE"/>
    <property type="match status" value="1"/>
</dbReference>
<dbReference type="SUPFAM" id="SSF51445">
    <property type="entry name" value="(Trans)glycosidases"/>
    <property type="match status" value="1"/>
</dbReference>
<dbReference type="Gene3D" id="2.60.40.1180">
    <property type="entry name" value="Golgi alpha-mannosidase II"/>
    <property type="match status" value="1"/>
</dbReference>
<gene>
    <name evidence="7" type="ORF">E2605_10400</name>
</gene>
<accession>A0A4Y8L161</accession>
<dbReference type="Pfam" id="PF17189">
    <property type="entry name" value="Glyco_hydro_30C"/>
    <property type="match status" value="1"/>
</dbReference>
<comment type="similarity">
    <text evidence="1 4">Belongs to the glycosyl hydrolase 30 family.</text>
</comment>
<dbReference type="Proteomes" id="UP000297861">
    <property type="component" value="Unassembled WGS sequence"/>
</dbReference>
<protein>
    <submittedName>
        <fullName evidence="7">Glucosylceramidase</fullName>
    </submittedName>
</protein>
<evidence type="ECO:0000256" key="1">
    <source>
        <dbReference type="ARBA" id="ARBA00005382"/>
    </source>
</evidence>
<dbReference type="OrthoDB" id="9806701at2"/>
<evidence type="ECO:0000259" key="5">
    <source>
        <dbReference type="Pfam" id="PF02055"/>
    </source>
</evidence>
<keyword evidence="8" id="KW-1185">Reference proteome</keyword>
<evidence type="ECO:0000256" key="3">
    <source>
        <dbReference type="ARBA" id="ARBA00022801"/>
    </source>
</evidence>
<proteinExistence type="inferred from homology"/>
<dbReference type="Pfam" id="PF02055">
    <property type="entry name" value="Glyco_hydro_30"/>
    <property type="match status" value="1"/>
</dbReference>
<keyword evidence="3 4" id="KW-0378">Hydrolase</keyword>
<reference evidence="7 8" key="1">
    <citation type="submission" date="2019-03" db="EMBL/GenBank/DDBJ databases">
        <title>San Antonio Military Medical Center submission to MRSN (WRAIR), pending publication.</title>
        <authorList>
            <person name="Blyth D.M."/>
            <person name="Mccarthy S.L."/>
            <person name="Schall S.E."/>
            <person name="Stam J.A."/>
            <person name="Ong A.C."/>
            <person name="Mcgann P.T."/>
        </authorList>
    </citation>
    <scope>NUCLEOTIDE SEQUENCE [LARGE SCALE GENOMIC DNA]</scope>
    <source>
        <strain evidence="7 8">MRSN571793</strain>
    </source>
</reference>
<dbReference type="GO" id="GO:0006680">
    <property type="term" value="P:glucosylceramide catabolic process"/>
    <property type="evidence" value="ECO:0007669"/>
    <property type="project" value="TreeGrafter"/>
</dbReference>